<protein>
    <submittedName>
        <fullName evidence="6">TetR/AcrR family transcriptional regulator</fullName>
    </submittedName>
</protein>
<evidence type="ECO:0000256" key="3">
    <source>
        <dbReference type="ARBA" id="ARBA00023163"/>
    </source>
</evidence>
<dbReference type="EMBL" id="CP157947">
    <property type="protein sequence ID" value="XBS71285.1"/>
    <property type="molecule type" value="Genomic_DNA"/>
</dbReference>
<evidence type="ECO:0000256" key="4">
    <source>
        <dbReference type="PROSITE-ProRule" id="PRU00335"/>
    </source>
</evidence>
<dbReference type="PANTHER" id="PTHR47506:SF6">
    <property type="entry name" value="HTH-TYPE TRANSCRIPTIONAL REPRESSOR NEMR"/>
    <property type="match status" value="1"/>
</dbReference>
<gene>
    <name evidence="6" type="ORF">ABK905_10260</name>
</gene>
<feature type="DNA-binding region" description="H-T-H motif" evidence="4">
    <location>
        <begin position="29"/>
        <end position="48"/>
    </location>
</feature>
<dbReference type="PROSITE" id="PS50977">
    <property type="entry name" value="HTH_TETR_2"/>
    <property type="match status" value="1"/>
</dbReference>
<dbReference type="Gene3D" id="1.10.10.60">
    <property type="entry name" value="Homeodomain-like"/>
    <property type="match status" value="1"/>
</dbReference>
<dbReference type="InterPro" id="IPR009057">
    <property type="entry name" value="Homeodomain-like_sf"/>
</dbReference>
<evidence type="ECO:0000313" key="6">
    <source>
        <dbReference type="EMBL" id="XBS71285.1"/>
    </source>
</evidence>
<keyword evidence="3" id="KW-0804">Transcription</keyword>
<dbReference type="Pfam" id="PF00440">
    <property type="entry name" value="TetR_N"/>
    <property type="match status" value="1"/>
</dbReference>
<dbReference type="InterPro" id="IPR039536">
    <property type="entry name" value="TetR_C_Proteobacteria"/>
</dbReference>
<keyword evidence="2 4" id="KW-0238">DNA-binding</keyword>
<evidence type="ECO:0000259" key="5">
    <source>
        <dbReference type="PROSITE" id="PS50977"/>
    </source>
</evidence>
<dbReference type="PANTHER" id="PTHR47506">
    <property type="entry name" value="TRANSCRIPTIONAL REGULATORY PROTEIN"/>
    <property type="match status" value="1"/>
</dbReference>
<sequence length="207" mass="23418">MARRGDELREHILWVAKDVFLEMGFERASMDVVARRGETSKRSLYAHFESKEKLFLAVIDLVRGLFLGRLRLPGDYADEPAQALAMFCGRYLEILLYQPSVQMCRVSMAETARFPQGAAQHYDVMFTEVETRLSTYLQAGFSLSAKEGTEAAQRLIGQVIYPRYVRALFGIDALTKSFDGDALAPDFDLAPIRRAVENVLKSLPTRQ</sequence>
<reference evidence="6" key="1">
    <citation type="submission" date="2024-06" db="EMBL/GenBank/DDBJ databases">
        <authorList>
            <person name="Coelho C."/>
            <person name="Bento M."/>
            <person name="Garcia E."/>
            <person name="Camelo A."/>
            <person name="Brandao I."/>
            <person name="Espirito Santo C."/>
            <person name="Trovao J."/>
            <person name="Verissimo A."/>
            <person name="Costa J."/>
            <person name="Tiago I."/>
        </authorList>
    </citation>
    <scope>NUCLEOTIDE SEQUENCE</scope>
    <source>
        <strain evidence="6">KWT182</strain>
    </source>
</reference>
<dbReference type="FunFam" id="1.10.10.60:FF:000141">
    <property type="entry name" value="TetR family transcriptional regulator"/>
    <property type="match status" value="1"/>
</dbReference>
<dbReference type="SUPFAM" id="SSF46689">
    <property type="entry name" value="Homeodomain-like"/>
    <property type="match status" value="1"/>
</dbReference>
<organism evidence="6">
    <name type="scientific">Acerihabitans sp. KWT182</name>
    <dbReference type="NCBI Taxonomy" id="3157919"/>
    <lineage>
        <taxon>Bacteria</taxon>
        <taxon>Pseudomonadati</taxon>
        <taxon>Pseudomonadota</taxon>
        <taxon>Gammaproteobacteria</taxon>
        <taxon>Enterobacterales</taxon>
        <taxon>Pectobacteriaceae</taxon>
        <taxon>Acerihabitans</taxon>
    </lineage>
</organism>
<evidence type="ECO:0000256" key="2">
    <source>
        <dbReference type="ARBA" id="ARBA00023125"/>
    </source>
</evidence>
<keyword evidence="1" id="KW-0805">Transcription regulation</keyword>
<dbReference type="Gene3D" id="1.10.357.10">
    <property type="entry name" value="Tetracycline Repressor, domain 2"/>
    <property type="match status" value="1"/>
</dbReference>
<dbReference type="AlphaFoldDB" id="A0AAU7QDG8"/>
<evidence type="ECO:0000256" key="1">
    <source>
        <dbReference type="ARBA" id="ARBA00023015"/>
    </source>
</evidence>
<accession>A0AAU7QDG8</accession>
<dbReference type="GO" id="GO:0003677">
    <property type="term" value="F:DNA binding"/>
    <property type="evidence" value="ECO:0007669"/>
    <property type="project" value="UniProtKB-UniRule"/>
</dbReference>
<feature type="domain" description="HTH tetR-type" evidence="5">
    <location>
        <begin position="6"/>
        <end position="66"/>
    </location>
</feature>
<dbReference type="InterPro" id="IPR001647">
    <property type="entry name" value="HTH_TetR"/>
</dbReference>
<name>A0AAU7QDG8_9GAMM</name>
<dbReference type="Pfam" id="PF14246">
    <property type="entry name" value="TetR_C_7"/>
    <property type="match status" value="1"/>
</dbReference>
<proteinExistence type="predicted"/>
<dbReference type="PRINTS" id="PR00455">
    <property type="entry name" value="HTHTETR"/>
</dbReference>